<dbReference type="PANTHER" id="PTHR24346">
    <property type="entry name" value="MAP/MICROTUBULE AFFINITY-REGULATING KINASE"/>
    <property type="match status" value="1"/>
</dbReference>
<keyword evidence="2" id="KW-0067">ATP-binding</keyword>
<dbReference type="GO" id="GO:0005524">
    <property type="term" value="F:ATP binding"/>
    <property type="evidence" value="ECO:0007669"/>
    <property type="project" value="UniProtKB-KW"/>
</dbReference>
<dbReference type="PROSITE" id="PS50011">
    <property type="entry name" value="PROTEIN_KINASE_DOM"/>
    <property type="match status" value="1"/>
</dbReference>
<comment type="caution">
    <text evidence="5">The sequence shown here is derived from an EMBL/GenBank/DDBJ whole genome shotgun (WGS) entry which is preliminary data.</text>
</comment>
<name>A0AAW1PVF0_9CHLO</name>
<dbReference type="Proteomes" id="UP001465755">
    <property type="component" value="Unassembled WGS sequence"/>
</dbReference>
<proteinExistence type="predicted"/>
<dbReference type="PANTHER" id="PTHR24346:SF30">
    <property type="entry name" value="MATERNAL EMBRYONIC LEUCINE ZIPPER KINASE"/>
    <property type="match status" value="1"/>
</dbReference>
<accession>A0AAW1PVF0</accession>
<evidence type="ECO:0000259" key="4">
    <source>
        <dbReference type="PROSITE" id="PS50011"/>
    </source>
</evidence>
<feature type="region of interest" description="Disordered" evidence="3">
    <location>
        <begin position="97"/>
        <end position="175"/>
    </location>
</feature>
<dbReference type="GO" id="GO:0005737">
    <property type="term" value="C:cytoplasm"/>
    <property type="evidence" value="ECO:0007669"/>
    <property type="project" value="TreeGrafter"/>
</dbReference>
<keyword evidence="1" id="KW-0547">Nucleotide-binding</keyword>
<dbReference type="GO" id="GO:0004674">
    <property type="term" value="F:protein serine/threonine kinase activity"/>
    <property type="evidence" value="ECO:0007669"/>
    <property type="project" value="TreeGrafter"/>
</dbReference>
<dbReference type="EMBL" id="JALJOQ010000004">
    <property type="protein sequence ID" value="KAK9813609.1"/>
    <property type="molecule type" value="Genomic_DNA"/>
</dbReference>
<reference evidence="5 6" key="1">
    <citation type="journal article" date="2024" name="Nat. Commun.">
        <title>Phylogenomics reveals the evolutionary origins of lichenization in chlorophyte algae.</title>
        <authorList>
            <person name="Puginier C."/>
            <person name="Libourel C."/>
            <person name="Otte J."/>
            <person name="Skaloud P."/>
            <person name="Haon M."/>
            <person name="Grisel S."/>
            <person name="Petersen M."/>
            <person name="Berrin J.G."/>
            <person name="Delaux P.M."/>
            <person name="Dal Grande F."/>
            <person name="Keller J."/>
        </authorList>
    </citation>
    <scope>NUCLEOTIDE SEQUENCE [LARGE SCALE GENOMIC DNA]</scope>
    <source>
        <strain evidence="5 6">SAG 2036</strain>
    </source>
</reference>
<sequence length="517" mass="55557">MAILNAIAGILASSQHPRCPPPSVTMGFARFLITVLPALWSRPPESTHRNVDQCEDTKAQDAPEKQVIVTRTSAGTHIGADASTTDISSANQRRSKMAFKGRHGSSGVAPSKATLSKKERANYHTPQKRSSTKKAAAIGKKTKDGRQPVMKDTGRKDTSKDAGTPLGKPQEHGKGAFTKLWGSLTGRLSWAAIPLPGSDAVSAAAVEGSAKGVITTEEQHSRAGVTVVHQPSSEDDNTSGSVAEEASERRDSQKADAGHILDKIQWQAAMPEVAQGCVAIGREWDALLHCHHENIVPLLEAMSIPSMMEINATMPGISAGFWMPYAQGGNAASLLANASRHGMLDARSIAGIVRPVAVALAHMHNLNWVHRRVRLEYILFGSEPVMDNGPSAPMVEGSVWLTSFSDACQVKAEEQLAWNGVNERSGDVSALGRVLLTLLFQSPVAENAGFEEVALKIMKAPRTRPLYKALKQPGFSRQKRLADLARRMMSPVSIRRPAMAEVVEIIDNILNVDIIGA</sequence>
<feature type="region of interest" description="Disordered" evidence="3">
    <location>
        <begin position="217"/>
        <end position="256"/>
    </location>
</feature>
<dbReference type="InterPro" id="IPR011009">
    <property type="entry name" value="Kinase-like_dom_sf"/>
</dbReference>
<dbReference type="InterPro" id="IPR000719">
    <property type="entry name" value="Prot_kinase_dom"/>
</dbReference>
<dbReference type="Pfam" id="PF00069">
    <property type="entry name" value="Pkinase"/>
    <property type="match status" value="1"/>
</dbReference>
<dbReference type="AlphaFoldDB" id="A0AAW1PVF0"/>
<evidence type="ECO:0000256" key="3">
    <source>
        <dbReference type="SAM" id="MobiDB-lite"/>
    </source>
</evidence>
<evidence type="ECO:0000256" key="2">
    <source>
        <dbReference type="ARBA" id="ARBA00022840"/>
    </source>
</evidence>
<feature type="compositionally biased region" description="Basic and acidic residues" evidence="3">
    <location>
        <begin position="246"/>
        <end position="256"/>
    </location>
</feature>
<organism evidence="5 6">
    <name type="scientific">Symbiochloris irregularis</name>
    <dbReference type="NCBI Taxonomy" id="706552"/>
    <lineage>
        <taxon>Eukaryota</taxon>
        <taxon>Viridiplantae</taxon>
        <taxon>Chlorophyta</taxon>
        <taxon>core chlorophytes</taxon>
        <taxon>Trebouxiophyceae</taxon>
        <taxon>Trebouxiales</taxon>
        <taxon>Trebouxiaceae</taxon>
        <taxon>Symbiochloris</taxon>
    </lineage>
</organism>
<dbReference type="SUPFAM" id="SSF56112">
    <property type="entry name" value="Protein kinase-like (PK-like)"/>
    <property type="match status" value="1"/>
</dbReference>
<feature type="domain" description="Protein kinase" evidence="4">
    <location>
        <begin position="166"/>
        <end position="510"/>
    </location>
</feature>
<dbReference type="Gene3D" id="1.10.510.10">
    <property type="entry name" value="Transferase(Phosphotransferase) domain 1"/>
    <property type="match status" value="1"/>
</dbReference>
<evidence type="ECO:0000256" key="1">
    <source>
        <dbReference type="ARBA" id="ARBA00022741"/>
    </source>
</evidence>
<gene>
    <name evidence="5" type="ORF">WJX73_010502</name>
</gene>
<dbReference type="GO" id="GO:0035556">
    <property type="term" value="P:intracellular signal transduction"/>
    <property type="evidence" value="ECO:0007669"/>
    <property type="project" value="TreeGrafter"/>
</dbReference>
<dbReference type="SMART" id="SM00220">
    <property type="entry name" value="S_TKc"/>
    <property type="match status" value="1"/>
</dbReference>
<keyword evidence="6" id="KW-1185">Reference proteome</keyword>
<evidence type="ECO:0000313" key="6">
    <source>
        <dbReference type="Proteomes" id="UP001465755"/>
    </source>
</evidence>
<evidence type="ECO:0000313" key="5">
    <source>
        <dbReference type="EMBL" id="KAK9813609.1"/>
    </source>
</evidence>
<protein>
    <recommendedName>
        <fullName evidence="4">Protein kinase domain-containing protein</fullName>
    </recommendedName>
</protein>